<evidence type="ECO:0000313" key="5">
    <source>
        <dbReference type="Proteomes" id="UP000006882"/>
    </source>
</evidence>
<dbReference type="Pfam" id="PF01535">
    <property type="entry name" value="PPR"/>
    <property type="match status" value="1"/>
</dbReference>
<dbReference type="PROSITE" id="PS51375">
    <property type="entry name" value="PPR"/>
    <property type="match status" value="4"/>
</dbReference>
<feature type="repeat" description="PPR" evidence="3">
    <location>
        <begin position="255"/>
        <end position="289"/>
    </location>
</feature>
<dbReference type="InterPro" id="IPR051114">
    <property type="entry name" value="Mito_RNA_Proc_CCM1"/>
</dbReference>
<proteinExistence type="inferred from homology"/>
<dbReference type="AlphaFoldDB" id="A0A251QA11"/>
<dbReference type="InterPro" id="IPR002885">
    <property type="entry name" value="PPR_rpt"/>
</dbReference>
<comment type="similarity">
    <text evidence="1">Belongs to the PPR family. P subfamily.</text>
</comment>
<name>A0A251QA11_PRUPE</name>
<evidence type="ECO:0000256" key="2">
    <source>
        <dbReference type="ARBA" id="ARBA00022737"/>
    </source>
</evidence>
<dbReference type="PANTHER" id="PTHR47934">
    <property type="entry name" value="PENTATRICOPEPTIDE REPEAT-CONTAINING PROTEIN PET309, MITOCHONDRIAL"/>
    <property type="match status" value="1"/>
</dbReference>
<dbReference type="Gene3D" id="1.25.40.10">
    <property type="entry name" value="Tetratricopeptide repeat domain"/>
    <property type="match status" value="3"/>
</dbReference>
<feature type="repeat" description="PPR" evidence="3">
    <location>
        <begin position="220"/>
        <end position="254"/>
    </location>
</feature>
<sequence length="563" mass="64436">MLLMTRLKRSNQLTQIPPKLNFSVIHALKISSQFLPSSETNIEVDRITRIINNHPYPDQPLLPTLLQHIPPHALSTSFVENVLGYLFAAHSNGLKALEFFNYSLHHSQLCPSSDAFEKTLHILARMRYFDKAWDLMEKISSMHPSLLTLKSMSIMLSKIAKFQSYEDVLEAFGKMENDIFVGRKFGTEEFNVLLRAFCTERQMKEARSVFLKMHFRFSPNTKTMNILLLGFKESGDITAVELFYHELVKRGFEPNIITYNIRIDAYCKKGCFADGLRLFEGMERENLSPTLETITTLIHGAGVARNPIKAQQLFDEIRLRNLLPDTGVYNALMSSLIRSRDVKSAVALMDEMEVKHIEHDNMTYHTMFSCLMRTSDIDGVSGLYHKMVDRSFVPKTRTVVMLMKYFCVNQQLDLGLHLWRYLVEKGCCPHGHALDLLLTGLCSRSRVIEAFECSKQMLERGRDMSEPALRILESFLVRAGEMDKLRKLKQMIQRLHTLLPPLRGHTFADPASKNTEVGIPCTCEHKEVQQPIDMRKVVHVVSYCSRPLPHGTKCGKFTVPGSC</sequence>
<dbReference type="eggNOG" id="KOG4197">
    <property type="taxonomic scope" value="Eukaryota"/>
</dbReference>
<evidence type="ECO:0000313" key="4">
    <source>
        <dbReference type="EMBL" id="ONI20659.1"/>
    </source>
</evidence>
<keyword evidence="2" id="KW-0677">Repeat</keyword>
<dbReference type="PANTHER" id="PTHR47934:SF6">
    <property type="entry name" value="MITOCHONDRIAL GROUP I INTRON SPLICING FACTOR CCM1-RELATED"/>
    <property type="match status" value="1"/>
</dbReference>
<evidence type="ECO:0000256" key="3">
    <source>
        <dbReference type="PROSITE-ProRule" id="PRU00708"/>
    </source>
</evidence>
<dbReference type="Pfam" id="PF13041">
    <property type="entry name" value="PPR_2"/>
    <property type="match status" value="2"/>
</dbReference>
<protein>
    <recommendedName>
        <fullName evidence="6">Pentacotripeptide-repeat region of PRORP domain-containing protein</fullName>
    </recommendedName>
</protein>
<organism evidence="4 5">
    <name type="scientific">Prunus persica</name>
    <name type="common">Peach</name>
    <name type="synonym">Amygdalus persica</name>
    <dbReference type="NCBI Taxonomy" id="3760"/>
    <lineage>
        <taxon>Eukaryota</taxon>
        <taxon>Viridiplantae</taxon>
        <taxon>Streptophyta</taxon>
        <taxon>Embryophyta</taxon>
        <taxon>Tracheophyta</taxon>
        <taxon>Spermatophyta</taxon>
        <taxon>Magnoliopsida</taxon>
        <taxon>eudicotyledons</taxon>
        <taxon>Gunneridae</taxon>
        <taxon>Pentapetalae</taxon>
        <taxon>rosids</taxon>
        <taxon>fabids</taxon>
        <taxon>Rosales</taxon>
        <taxon>Rosaceae</taxon>
        <taxon>Amygdaloideae</taxon>
        <taxon>Amygdaleae</taxon>
        <taxon>Prunus</taxon>
    </lineage>
</organism>
<feature type="repeat" description="PPR" evidence="3">
    <location>
        <begin position="325"/>
        <end position="359"/>
    </location>
</feature>
<dbReference type="NCBIfam" id="TIGR00756">
    <property type="entry name" value="PPR"/>
    <property type="match status" value="4"/>
</dbReference>
<gene>
    <name evidence="4" type="ORF">PRUPE_2G028200</name>
</gene>
<dbReference type="Proteomes" id="UP000006882">
    <property type="component" value="Chromosome G2"/>
</dbReference>
<keyword evidence="5" id="KW-1185">Reference proteome</keyword>
<feature type="repeat" description="PPR" evidence="3">
    <location>
        <begin position="360"/>
        <end position="394"/>
    </location>
</feature>
<evidence type="ECO:0000256" key="1">
    <source>
        <dbReference type="ARBA" id="ARBA00007626"/>
    </source>
</evidence>
<reference evidence="4 5" key="1">
    <citation type="journal article" date="2013" name="Nat. Genet.">
        <title>The high-quality draft genome of peach (Prunus persica) identifies unique patterns of genetic diversity, domestication and genome evolution.</title>
        <authorList>
            <consortium name="International Peach Genome Initiative"/>
            <person name="Verde I."/>
            <person name="Abbott A.G."/>
            <person name="Scalabrin S."/>
            <person name="Jung S."/>
            <person name="Shu S."/>
            <person name="Marroni F."/>
            <person name="Zhebentyayeva T."/>
            <person name="Dettori M.T."/>
            <person name="Grimwood J."/>
            <person name="Cattonaro F."/>
            <person name="Zuccolo A."/>
            <person name="Rossini L."/>
            <person name="Jenkins J."/>
            <person name="Vendramin E."/>
            <person name="Meisel L.A."/>
            <person name="Decroocq V."/>
            <person name="Sosinski B."/>
            <person name="Prochnik S."/>
            <person name="Mitros T."/>
            <person name="Policriti A."/>
            <person name="Cipriani G."/>
            <person name="Dondini L."/>
            <person name="Ficklin S."/>
            <person name="Goodstein D.M."/>
            <person name="Xuan P."/>
            <person name="Del Fabbro C."/>
            <person name="Aramini V."/>
            <person name="Copetti D."/>
            <person name="Gonzalez S."/>
            <person name="Horner D.S."/>
            <person name="Falchi R."/>
            <person name="Lucas S."/>
            <person name="Mica E."/>
            <person name="Maldonado J."/>
            <person name="Lazzari B."/>
            <person name="Bielenberg D."/>
            <person name="Pirona R."/>
            <person name="Miculan M."/>
            <person name="Barakat A."/>
            <person name="Testolin R."/>
            <person name="Stella A."/>
            <person name="Tartarini S."/>
            <person name="Tonutti P."/>
            <person name="Arus P."/>
            <person name="Orellana A."/>
            <person name="Wells C."/>
            <person name="Main D."/>
            <person name="Vizzotto G."/>
            <person name="Silva H."/>
            <person name="Salamini F."/>
            <person name="Schmutz J."/>
            <person name="Morgante M."/>
            <person name="Rokhsar D.S."/>
        </authorList>
    </citation>
    <scope>NUCLEOTIDE SEQUENCE [LARGE SCALE GENOMIC DNA]</scope>
    <source>
        <strain evidence="5">cv. Nemared</strain>
    </source>
</reference>
<dbReference type="InterPro" id="IPR011990">
    <property type="entry name" value="TPR-like_helical_dom_sf"/>
</dbReference>
<dbReference type="Gramene" id="ONI20659">
    <property type="protein sequence ID" value="ONI20659"/>
    <property type="gene ID" value="PRUPE_2G028200"/>
</dbReference>
<accession>A0A251QA11</accession>
<dbReference type="GO" id="GO:0005739">
    <property type="term" value="C:mitochondrion"/>
    <property type="evidence" value="ECO:0000318"/>
    <property type="project" value="GO_Central"/>
</dbReference>
<dbReference type="STRING" id="3760.A0A251QA11"/>
<evidence type="ECO:0008006" key="6">
    <source>
        <dbReference type="Google" id="ProtNLM"/>
    </source>
</evidence>
<dbReference type="EMBL" id="CM007652">
    <property type="protein sequence ID" value="ONI20659.1"/>
    <property type="molecule type" value="Genomic_DNA"/>
</dbReference>